<evidence type="ECO:0000313" key="5">
    <source>
        <dbReference type="EMBL" id="CAJ1391774.1"/>
    </source>
</evidence>
<organism evidence="5 6">
    <name type="scientific">Effrenium voratum</name>
    <dbReference type="NCBI Taxonomy" id="2562239"/>
    <lineage>
        <taxon>Eukaryota</taxon>
        <taxon>Sar</taxon>
        <taxon>Alveolata</taxon>
        <taxon>Dinophyceae</taxon>
        <taxon>Suessiales</taxon>
        <taxon>Symbiodiniaceae</taxon>
        <taxon>Effrenium</taxon>
    </lineage>
</organism>
<evidence type="ECO:0000313" key="6">
    <source>
        <dbReference type="Proteomes" id="UP001178507"/>
    </source>
</evidence>
<dbReference type="PANTHER" id="PTHR10072:SF41">
    <property type="entry name" value="IRON-SULFUR CLUSTER ASSEMBLY 1 HOMOLOG, MITOCHONDRIAL"/>
    <property type="match status" value="1"/>
</dbReference>
<dbReference type="InterPro" id="IPR000361">
    <property type="entry name" value="ATAP_core_dom"/>
</dbReference>
<sequence length="161" mass="17332">MAFAIMTMTDQAADRVREIVAGRAEQGAQGVRVGIKKGGCAGMEYTVDLVTEPDPKDDHISHAGAHVWVDPAAMLYLLGTQMDFEVTKLRTGFVFNNPNQSSACGCGESVELKPADLKELAEARGELFFIGLTCAAAALVAAFRRTGATFPACHEHFRLEQ</sequence>
<dbReference type="SUPFAM" id="SSF89360">
    <property type="entry name" value="HesB-like domain"/>
    <property type="match status" value="1"/>
</dbReference>
<name>A0AA36IRX9_9DINO</name>
<comment type="pathway">
    <text evidence="1">Cofactor biosynthesis; iron-sulfur cluster biosynthesis.</text>
</comment>
<keyword evidence="3" id="KW-0411">Iron-sulfur</keyword>
<dbReference type="AlphaFoldDB" id="A0AA36IRX9"/>
<dbReference type="PANTHER" id="PTHR10072">
    <property type="entry name" value="IRON-SULFUR CLUSTER ASSEMBLY PROTEIN"/>
    <property type="match status" value="1"/>
</dbReference>
<keyword evidence="3" id="KW-0479">Metal-binding</keyword>
<dbReference type="NCBIfam" id="TIGR00049">
    <property type="entry name" value="iron-sulfur cluster assembly accessory protein"/>
    <property type="match status" value="1"/>
</dbReference>
<protein>
    <recommendedName>
        <fullName evidence="4">Core domain-containing protein</fullName>
    </recommendedName>
</protein>
<dbReference type="Pfam" id="PF01521">
    <property type="entry name" value="Fe-S_biosyn"/>
    <property type="match status" value="1"/>
</dbReference>
<keyword evidence="6" id="KW-1185">Reference proteome</keyword>
<evidence type="ECO:0000256" key="1">
    <source>
        <dbReference type="ARBA" id="ARBA00005151"/>
    </source>
</evidence>
<dbReference type="NCBIfam" id="TIGR01997">
    <property type="entry name" value="sufA_proteo"/>
    <property type="match status" value="1"/>
</dbReference>
<feature type="domain" description="Core" evidence="4">
    <location>
        <begin position="6"/>
        <end position="108"/>
    </location>
</feature>
<dbReference type="GO" id="GO:0016226">
    <property type="term" value="P:iron-sulfur cluster assembly"/>
    <property type="evidence" value="ECO:0007669"/>
    <property type="project" value="InterPro"/>
</dbReference>
<dbReference type="EMBL" id="CAUJNA010002223">
    <property type="protein sequence ID" value="CAJ1391774.1"/>
    <property type="molecule type" value="Genomic_DNA"/>
</dbReference>
<keyword evidence="3" id="KW-0408">Iron</keyword>
<dbReference type="GO" id="GO:0005737">
    <property type="term" value="C:cytoplasm"/>
    <property type="evidence" value="ECO:0007669"/>
    <property type="project" value="TreeGrafter"/>
</dbReference>
<evidence type="ECO:0000256" key="2">
    <source>
        <dbReference type="ARBA" id="ARBA00006718"/>
    </source>
</evidence>
<accession>A0AA36IRX9</accession>
<keyword evidence="3" id="KW-0004">4Fe-4S</keyword>
<dbReference type="InterPro" id="IPR011298">
    <property type="entry name" value="SufA_proteobacteria"/>
</dbReference>
<dbReference type="InterPro" id="IPR035903">
    <property type="entry name" value="HesB-like_dom_sf"/>
</dbReference>
<dbReference type="InterPro" id="IPR016092">
    <property type="entry name" value="ATAP"/>
</dbReference>
<comment type="similarity">
    <text evidence="2">Belongs to the HesB/IscA family.</text>
</comment>
<dbReference type="InterPro" id="IPR050322">
    <property type="entry name" value="Fe-S_cluster_asmbl/transfer"/>
</dbReference>
<comment type="caution">
    <text evidence="5">The sequence shown here is derived from an EMBL/GenBank/DDBJ whole genome shotgun (WGS) entry which is preliminary data.</text>
</comment>
<proteinExistence type="inferred from homology"/>
<reference evidence="5" key="1">
    <citation type="submission" date="2023-08" db="EMBL/GenBank/DDBJ databases">
        <authorList>
            <person name="Chen Y."/>
            <person name="Shah S."/>
            <person name="Dougan E. K."/>
            <person name="Thang M."/>
            <person name="Chan C."/>
        </authorList>
    </citation>
    <scope>NUCLEOTIDE SEQUENCE</scope>
</reference>
<evidence type="ECO:0000259" key="4">
    <source>
        <dbReference type="Pfam" id="PF01521"/>
    </source>
</evidence>
<evidence type="ECO:0000256" key="3">
    <source>
        <dbReference type="ARBA" id="ARBA00022485"/>
    </source>
</evidence>
<gene>
    <name evidence="5" type="ORF">EVOR1521_LOCUS17038</name>
</gene>
<dbReference type="GO" id="GO:0051539">
    <property type="term" value="F:4 iron, 4 sulfur cluster binding"/>
    <property type="evidence" value="ECO:0007669"/>
    <property type="project" value="UniProtKB-KW"/>
</dbReference>
<dbReference type="GO" id="GO:0051537">
    <property type="term" value="F:2 iron, 2 sulfur cluster binding"/>
    <property type="evidence" value="ECO:0007669"/>
    <property type="project" value="TreeGrafter"/>
</dbReference>
<dbReference type="Proteomes" id="UP001178507">
    <property type="component" value="Unassembled WGS sequence"/>
</dbReference>
<dbReference type="Gene3D" id="2.60.300.12">
    <property type="entry name" value="HesB-like domain"/>
    <property type="match status" value="1"/>
</dbReference>